<dbReference type="Pfam" id="PF01057">
    <property type="entry name" value="Parvo_NS1"/>
    <property type="match status" value="1"/>
</dbReference>
<dbReference type="PROSITE" id="PS51206">
    <property type="entry name" value="SF3_HELICASE_1"/>
    <property type="match status" value="1"/>
</dbReference>
<keyword evidence="21 27" id="KW-0238">DNA-binding</keyword>
<evidence type="ECO:0000256" key="22">
    <source>
        <dbReference type="ARBA" id="ARBA00023163"/>
    </source>
</evidence>
<dbReference type="GO" id="GO:0004519">
    <property type="term" value="F:endonuclease activity"/>
    <property type="evidence" value="ECO:0007669"/>
    <property type="project" value="UniProtKB-UniRule"/>
</dbReference>
<evidence type="ECO:0000256" key="12">
    <source>
        <dbReference type="ARBA" id="ARBA00022741"/>
    </source>
</evidence>
<reference evidence="31 32" key="1">
    <citation type="journal article" date="2013" name="PLoS ONE">
        <title>Virome profiling of bats from myanmar by metagenomic analysis of tissue samples reveals more novel Mammalian viruses.</title>
        <authorList>
            <person name="He B."/>
            <person name="Li Z."/>
            <person name="Yang F."/>
            <person name="Zheng J."/>
            <person name="Feng Y."/>
            <person name="Guo H."/>
            <person name="Li Y."/>
            <person name="Wang Y."/>
            <person name="Su N."/>
            <person name="Zhang F."/>
            <person name="Fan Q."/>
            <person name="Tu C."/>
        </authorList>
    </citation>
    <scope>NUCLEOTIDE SEQUENCE [LARGE SCALE GENOMIC DNA]</scope>
    <source>
        <strain evidence="31">WM40</strain>
    </source>
</reference>
<evidence type="ECO:0000256" key="23">
    <source>
        <dbReference type="ARBA" id="ARBA00023268"/>
    </source>
</evidence>
<keyword evidence="16" id="KW-0067">ATP-binding</keyword>
<evidence type="ECO:0000256" key="10">
    <source>
        <dbReference type="ARBA" id="ARBA00022722"/>
    </source>
</evidence>
<comment type="cofactor">
    <cofactor evidence="1">
        <name>Mg(2+)</name>
        <dbReference type="ChEBI" id="CHEBI:18420"/>
    </cofactor>
</comment>
<evidence type="ECO:0000256" key="21">
    <source>
        <dbReference type="ARBA" id="ARBA00023125"/>
    </source>
</evidence>
<dbReference type="EMBL" id="KC339251">
    <property type="protein sequence ID" value="AGL09957.1"/>
    <property type="molecule type" value="Genomic_DNA"/>
</dbReference>
<accession>R4L4X1</accession>
<evidence type="ECO:0000313" key="32">
    <source>
        <dbReference type="Proteomes" id="UP000240671"/>
    </source>
</evidence>
<dbReference type="GO" id="GO:0003677">
    <property type="term" value="F:DNA binding"/>
    <property type="evidence" value="ECO:0007669"/>
    <property type="project" value="UniProtKB-UniRule"/>
</dbReference>
<evidence type="ECO:0000256" key="8">
    <source>
        <dbReference type="ARBA" id="ARBA00022562"/>
    </source>
</evidence>
<dbReference type="InterPro" id="IPR001257">
    <property type="entry name" value="Parvovirus_NS1_helicase"/>
</dbReference>
<evidence type="ECO:0000256" key="28">
    <source>
        <dbReference type="SAM" id="MobiDB-lite"/>
    </source>
</evidence>
<dbReference type="GO" id="GO:0046872">
    <property type="term" value="F:metal ion binding"/>
    <property type="evidence" value="ECO:0007669"/>
    <property type="project" value="UniProtKB-KW"/>
</dbReference>
<dbReference type="GO" id="GO:0039693">
    <property type="term" value="P:viral DNA genome replication"/>
    <property type="evidence" value="ECO:0007669"/>
    <property type="project" value="UniProtKB-KW"/>
</dbReference>
<name>R4L4X1_9VIRU</name>
<feature type="active site" description="For nuclease activity" evidence="27">
    <location>
        <position position="216"/>
    </location>
</feature>
<evidence type="ECO:0000256" key="2">
    <source>
        <dbReference type="ARBA" id="ARBA00002892"/>
    </source>
</evidence>
<evidence type="ECO:0000256" key="16">
    <source>
        <dbReference type="ARBA" id="ARBA00022840"/>
    </source>
</evidence>
<dbReference type="InterPro" id="IPR027417">
    <property type="entry name" value="P-loop_NTPase"/>
</dbReference>
<dbReference type="InterPro" id="IPR054766">
    <property type="entry name" value="BoV_NS1-like_N"/>
</dbReference>
<dbReference type="InterPro" id="IPR014015">
    <property type="entry name" value="Helicase_SF3_DNA-vir"/>
</dbReference>
<feature type="compositionally biased region" description="Low complexity" evidence="28">
    <location>
        <begin position="738"/>
        <end position="748"/>
    </location>
</feature>
<dbReference type="GO" id="GO:0042025">
    <property type="term" value="C:host cell nucleus"/>
    <property type="evidence" value="ECO:0007669"/>
    <property type="project" value="UniProtKB-SubCell"/>
</dbReference>
<evidence type="ECO:0000256" key="19">
    <source>
        <dbReference type="ARBA" id="ARBA00023109"/>
    </source>
</evidence>
<dbReference type="Pfam" id="PF22419">
    <property type="entry name" value="HBoV_NS1-like_N"/>
    <property type="match status" value="1"/>
</dbReference>
<protein>
    <recommendedName>
        <fullName evidence="7">Initiator protein NS1</fullName>
        <ecNumber evidence="6">3.6.4.12</ecNumber>
    </recommendedName>
    <alternativeName>
        <fullName evidence="24">Non-structural protein 1</fullName>
    </alternativeName>
    <alternativeName>
        <fullName evidence="25">Non-structural protein NS1</fullName>
    </alternativeName>
</protein>
<feature type="domain" description="PV NS1-Nuc" evidence="30">
    <location>
        <begin position="13"/>
        <end position="276"/>
    </location>
</feature>
<keyword evidence="10 27" id="KW-0540">Nuclease</keyword>
<evidence type="ECO:0000256" key="3">
    <source>
        <dbReference type="ARBA" id="ARBA00004147"/>
    </source>
</evidence>
<dbReference type="GO" id="GO:0006260">
    <property type="term" value="P:DNA replication"/>
    <property type="evidence" value="ECO:0007669"/>
    <property type="project" value="UniProtKB-UniRule"/>
</dbReference>
<gene>
    <name evidence="31" type="primary">NS1</name>
</gene>
<keyword evidence="11" id="KW-0479">Metal-binding</keyword>
<dbReference type="SUPFAM" id="SSF52540">
    <property type="entry name" value="P-loop containing nucleoside triphosphate hydrolases"/>
    <property type="match status" value="1"/>
</dbReference>
<evidence type="ECO:0000259" key="29">
    <source>
        <dbReference type="PROSITE" id="PS51206"/>
    </source>
</evidence>
<evidence type="ECO:0000256" key="17">
    <source>
        <dbReference type="ARBA" id="ARBA00022842"/>
    </source>
</evidence>
<keyword evidence="13 27" id="KW-0255">Endonuclease</keyword>
<evidence type="ECO:0000256" key="15">
    <source>
        <dbReference type="ARBA" id="ARBA00022806"/>
    </source>
</evidence>
<feature type="short sequence motif" description="RCR-2" evidence="27">
    <location>
        <begin position="119"/>
        <end position="121"/>
    </location>
</feature>
<evidence type="ECO:0000256" key="27">
    <source>
        <dbReference type="PROSITE-ProRule" id="PRU01366"/>
    </source>
</evidence>
<dbReference type="Gene3D" id="3.40.50.300">
    <property type="entry name" value="P-loop containing nucleotide triphosphate hydrolases"/>
    <property type="match status" value="1"/>
</dbReference>
<keyword evidence="9 27" id="KW-0235">DNA replication</keyword>
<dbReference type="PROSITE" id="PS52022">
    <property type="entry name" value="PV_NS1_NUC"/>
    <property type="match status" value="1"/>
</dbReference>
<dbReference type="GO" id="GO:0005524">
    <property type="term" value="F:ATP binding"/>
    <property type="evidence" value="ECO:0007669"/>
    <property type="project" value="UniProtKB-KW"/>
</dbReference>
<evidence type="ECO:0000256" key="9">
    <source>
        <dbReference type="ARBA" id="ARBA00022705"/>
    </source>
</evidence>
<keyword evidence="17" id="KW-0460">Magnesium</keyword>
<organism evidence="31 32">
    <name type="scientific">Bat bocavirus WM40</name>
    <dbReference type="NCBI Taxonomy" id="2259810"/>
    <lineage>
        <taxon>Viruses</taxon>
        <taxon>Monodnaviria</taxon>
        <taxon>Shotokuvirae</taxon>
        <taxon>Cossaviricota</taxon>
        <taxon>Quintoviricetes</taxon>
        <taxon>Piccovirales</taxon>
        <taxon>Parvoviridae</taxon>
        <taxon>Parvovirinae</taxon>
        <taxon>Bocaparvovirus</taxon>
        <taxon>Bocaparvovirus chiropteran2</taxon>
    </lineage>
</organism>
<keyword evidence="22" id="KW-0804">Transcription</keyword>
<keyword evidence="14 27" id="KW-0378">Hydrolase</keyword>
<evidence type="ECO:0000256" key="18">
    <source>
        <dbReference type="ARBA" id="ARBA00023015"/>
    </source>
</evidence>
<keyword evidence="32" id="KW-1185">Reference proteome</keyword>
<dbReference type="GO" id="GO:0003678">
    <property type="term" value="F:DNA helicase activity"/>
    <property type="evidence" value="ECO:0007669"/>
    <property type="project" value="UniProtKB-EC"/>
</dbReference>
<keyword evidence="8 27" id="KW-1048">Host nucleus</keyword>
<dbReference type="EC" id="3.6.4.12" evidence="6"/>
<keyword evidence="15" id="KW-0347">Helicase</keyword>
<comment type="catalytic activity">
    <reaction evidence="26">
        <text>ATP + H2O = ADP + phosphate + H(+)</text>
        <dbReference type="Rhea" id="RHEA:13065"/>
        <dbReference type="ChEBI" id="CHEBI:15377"/>
        <dbReference type="ChEBI" id="CHEBI:15378"/>
        <dbReference type="ChEBI" id="CHEBI:30616"/>
        <dbReference type="ChEBI" id="CHEBI:43474"/>
        <dbReference type="ChEBI" id="CHEBI:456216"/>
        <dbReference type="EC" id="3.6.4.12"/>
    </reaction>
</comment>
<dbReference type="GeneID" id="37620293"/>
<comment type="similarity">
    <text evidence="4">Belongs to the parvoviruses initiator protein NS1 family.</text>
</comment>
<dbReference type="RefSeq" id="YP_009508789.1">
    <property type="nucleotide sequence ID" value="NC_039046.1"/>
</dbReference>
<feature type="region of interest" description="Disordered" evidence="28">
    <location>
        <begin position="737"/>
        <end position="801"/>
    </location>
</feature>
<keyword evidence="23" id="KW-0511">Multifunctional enzyme</keyword>
<evidence type="ECO:0000256" key="24">
    <source>
        <dbReference type="ARBA" id="ARBA00030491"/>
    </source>
</evidence>
<keyword evidence="18" id="KW-0805">Transcription regulation</keyword>
<dbReference type="SUPFAM" id="SSF55464">
    <property type="entry name" value="Origin of replication-binding domain, RBD-like"/>
    <property type="match status" value="1"/>
</dbReference>
<evidence type="ECO:0000256" key="11">
    <source>
        <dbReference type="ARBA" id="ARBA00022723"/>
    </source>
</evidence>
<feature type="domain" description="SF3 helicase" evidence="29">
    <location>
        <begin position="401"/>
        <end position="556"/>
    </location>
</feature>
<evidence type="ECO:0000256" key="13">
    <source>
        <dbReference type="ARBA" id="ARBA00022759"/>
    </source>
</evidence>
<comment type="function">
    <text evidence="2">Multifunctional protein which displays endonuclease and helicase activities required for initiating and directing viral DNA replication. Also plays a role in viral packaging and transactivation of several promoters. Binds site-specifically to 2-3 approximate tandem copies within the origins of replication (Ori), unwinds this hairpin region and nicks one DNA strand thereby initiating the rolling circle replication (RCR). Becomes covalently attached to the 5' end of the nick and provides a 3'OH for priming DNA synthesis. The helicase activity unwinds DNA in a 3'-5' direction on the longer strand. Participates in the transcriptional regulation of several promoters.</text>
</comment>
<dbReference type="GO" id="GO:0016787">
    <property type="term" value="F:hydrolase activity"/>
    <property type="evidence" value="ECO:0007669"/>
    <property type="project" value="UniProtKB-KW"/>
</dbReference>
<comment type="subcellular location">
    <subcellularLocation>
        <location evidence="3 27">Host nucleus</location>
    </subcellularLocation>
</comment>
<evidence type="ECO:0000313" key="31">
    <source>
        <dbReference type="EMBL" id="AGL09957.1"/>
    </source>
</evidence>
<evidence type="ECO:0000256" key="20">
    <source>
        <dbReference type="ARBA" id="ARBA00023124"/>
    </source>
</evidence>
<evidence type="ECO:0000256" key="14">
    <source>
        <dbReference type="ARBA" id="ARBA00022801"/>
    </source>
</evidence>
<dbReference type="Proteomes" id="UP000240671">
    <property type="component" value="Segment"/>
</dbReference>
<proteinExistence type="inferred from homology"/>
<evidence type="ECO:0000256" key="26">
    <source>
        <dbReference type="ARBA" id="ARBA00047995"/>
    </source>
</evidence>
<evidence type="ECO:0000259" key="30">
    <source>
        <dbReference type="PROSITE" id="PS52022"/>
    </source>
</evidence>
<keyword evidence="20 27" id="KW-0190">Covalent protein-DNA linkage</keyword>
<evidence type="ECO:0000256" key="25">
    <source>
        <dbReference type="ARBA" id="ARBA00032999"/>
    </source>
</evidence>
<evidence type="ECO:0000256" key="5">
    <source>
        <dbReference type="ARBA" id="ARBA00011717"/>
    </source>
</evidence>
<evidence type="ECO:0000256" key="6">
    <source>
        <dbReference type="ARBA" id="ARBA00012551"/>
    </source>
</evidence>
<evidence type="ECO:0000256" key="4">
    <source>
        <dbReference type="ARBA" id="ARBA00009826"/>
    </source>
</evidence>
<evidence type="ECO:0000256" key="7">
    <source>
        <dbReference type="ARBA" id="ARBA00020731"/>
    </source>
</evidence>
<feature type="region of interest" description="Disordered" evidence="28">
    <location>
        <begin position="668"/>
        <end position="697"/>
    </location>
</feature>
<keyword evidence="12 27" id="KW-0547">Nucleotide-binding</keyword>
<evidence type="ECO:0000256" key="1">
    <source>
        <dbReference type="ARBA" id="ARBA00001946"/>
    </source>
</evidence>
<keyword evidence="19" id="KW-1194">Viral DNA replication</keyword>
<dbReference type="KEGG" id="vg:37620293"/>
<sequence>MSFSTFLSDLTSFHQPAYTYVLKIPYDEWRGHEEHIHWCLSQTNRDLLKTVDTWHIPEMDSPGEQIYFYDRYGPDQGYCSQITLAAFNAVLKIFRIKQSTSSPDFSSYIQAEHGERDLHVHVVIAGQGLNKYNAKPSSKLLAYHFFRDLKDAMNRNKGLADWQSPAIDFYNAIDSAIKDCQADSHTKHCTILQYRARATGDMYACRVDAVEHIVNYLLPKNMKCYNFIDPDRHTPFAAWFALGTKHYAHTRINGLPLDPFIRKKLYNELNQTVVNKTVEPVFAGDAFTEIPEVGKTAWTKTGGHSSAKMSKKESLMCDCLKRCVSDHLLTYEDLVAKHPDMVIMLESQPGGNRLIEQLLQMVHIKITQMHTALTYIQLRFKSDGVKAENKVFQLLNIQGYNPWQVGHWLCCMLHKQAGKQNTVSFFGPASTGKTNIARAIVNAVKLYGCVNHQNKNFVFNDTASKLIIWWEECLMHTDWVEQSKCCLGGTEFRIDRKHRDSMLLPQTPVIISTNNDIYTVVGGNTISTVHAKPIRERVVQFNMMKQLPQTFGEITVQEVADWLLTCSVNFPISLAGFLDIRNLKAVPNDFPLNKLCASHTQDFILHEVGLCSVCGGYIPLDSSDRSAEPAVPTPTATEGEFIFTYAPLSSAATAKAVADFNISLLDTPPKSGRKRDLDSDNEQPSTSTSTSTPAKVARRRLSISEEVAYDCVQFLDKWASQPQDELEKQLFEIEQRELQQPQAQPNQEQEPDPSKRELTPSEWGELLGIQPRESAEQPPTVLWCFETLEDSETENDSVGGI</sequence>
<dbReference type="Gene3D" id="3.40.1310.20">
    <property type="match status" value="1"/>
</dbReference>
<feature type="short sequence motif" description="RCR-3" evidence="27">
    <location>
        <begin position="216"/>
        <end position="220"/>
    </location>
</feature>
<dbReference type="InterPro" id="IPR049901">
    <property type="entry name" value="PV_NS1-NUC"/>
</dbReference>
<comment type="subunit">
    <text evidence="5">Homooligomer; when bound to DNA.</text>
</comment>